<dbReference type="GO" id="GO:0042773">
    <property type="term" value="P:ATP synthesis coupled electron transport"/>
    <property type="evidence" value="ECO:0007669"/>
    <property type="project" value="InterPro"/>
</dbReference>
<evidence type="ECO:0000256" key="5">
    <source>
        <dbReference type="ARBA" id="ARBA00022448"/>
    </source>
</evidence>
<dbReference type="AlphaFoldDB" id="E2FLV4"/>
<evidence type="ECO:0000313" key="19">
    <source>
        <dbReference type="EMBL" id="ADI79420.1"/>
    </source>
</evidence>
<evidence type="ECO:0000256" key="8">
    <source>
        <dbReference type="ARBA" id="ARBA00022967"/>
    </source>
</evidence>
<keyword evidence="7 16" id="KW-0812">Transmembrane</keyword>
<comment type="similarity">
    <text evidence="2 16">Belongs to the complex I subunit 4 family.</text>
</comment>
<feature type="transmembrane region" description="Helical" evidence="16">
    <location>
        <begin position="112"/>
        <end position="133"/>
    </location>
</feature>
<dbReference type="Pfam" id="PF00361">
    <property type="entry name" value="Proton_antipo_M"/>
    <property type="match status" value="1"/>
</dbReference>
<dbReference type="EC" id="7.1.1.2" evidence="3 16"/>
<dbReference type="PRINTS" id="PR01437">
    <property type="entry name" value="NUOXDRDTASE4"/>
</dbReference>
<feature type="transmembrane region" description="Helical" evidence="16">
    <location>
        <begin position="224"/>
        <end position="243"/>
    </location>
</feature>
<geneLocation type="mitochondrion" evidence="19"/>
<evidence type="ECO:0000256" key="13">
    <source>
        <dbReference type="ARBA" id="ARBA00023128"/>
    </source>
</evidence>
<dbReference type="InterPro" id="IPR001750">
    <property type="entry name" value="ND/Mrp_TM"/>
</dbReference>
<feature type="transmembrane region" description="Helical" evidence="16">
    <location>
        <begin position="338"/>
        <end position="358"/>
    </location>
</feature>
<evidence type="ECO:0000256" key="1">
    <source>
        <dbReference type="ARBA" id="ARBA00004225"/>
    </source>
</evidence>
<keyword evidence="9 16" id="KW-0249">Electron transport</keyword>
<evidence type="ECO:0000256" key="16">
    <source>
        <dbReference type="RuleBase" id="RU003297"/>
    </source>
</evidence>
<evidence type="ECO:0000256" key="4">
    <source>
        <dbReference type="ARBA" id="ARBA00021006"/>
    </source>
</evidence>
<comment type="catalytic activity">
    <reaction evidence="15 16">
        <text>a ubiquinone + NADH + 5 H(+)(in) = a ubiquinol + NAD(+) + 4 H(+)(out)</text>
        <dbReference type="Rhea" id="RHEA:29091"/>
        <dbReference type="Rhea" id="RHEA-COMP:9565"/>
        <dbReference type="Rhea" id="RHEA-COMP:9566"/>
        <dbReference type="ChEBI" id="CHEBI:15378"/>
        <dbReference type="ChEBI" id="CHEBI:16389"/>
        <dbReference type="ChEBI" id="CHEBI:17976"/>
        <dbReference type="ChEBI" id="CHEBI:57540"/>
        <dbReference type="ChEBI" id="CHEBI:57945"/>
        <dbReference type="EC" id="7.1.1.2"/>
    </reaction>
</comment>
<evidence type="ECO:0000256" key="6">
    <source>
        <dbReference type="ARBA" id="ARBA00022660"/>
    </source>
</evidence>
<feature type="transmembrane region" description="Helical" evidence="16">
    <location>
        <begin position="249"/>
        <end position="273"/>
    </location>
</feature>
<dbReference type="GO" id="GO:0031966">
    <property type="term" value="C:mitochondrial membrane"/>
    <property type="evidence" value="ECO:0007669"/>
    <property type="project" value="UniProtKB-SubCell"/>
</dbReference>
<feature type="domain" description="NADH:ubiquinone oxidoreductase chain 4 N-terminal" evidence="18">
    <location>
        <begin position="5"/>
        <end position="103"/>
    </location>
</feature>
<name>E2FLV4_9CAEN</name>
<dbReference type="PANTHER" id="PTHR43507:SF20">
    <property type="entry name" value="NADH-UBIQUINONE OXIDOREDUCTASE CHAIN 4"/>
    <property type="match status" value="1"/>
</dbReference>
<keyword evidence="14 16" id="KW-0472">Membrane</keyword>
<evidence type="ECO:0000256" key="11">
    <source>
        <dbReference type="ARBA" id="ARBA00023027"/>
    </source>
</evidence>
<evidence type="ECO:0000256" key="3">
    <source>
        <dbReference type="ARBA" id="ARBA00012944"/>
    </source>
</evidence>
<evidence type="ECO:0000256" key="12">
    <source>
        <dbReference type="ARBA" id="ARBA00023075"/>
    </source>
</evidence>
<keyword evidence="11 16" id="KW-0520">NAD</keyword>
<keyword evidence="13 16" id="KW-0496">Mitochondrion</keyword>
<comment type="subcellular location">
    <subcellularLocation>
        <location evidence="1 16">Mitochondrion membrane</location>
        <topology evidence="1 16">Multi-pass membrane protein</topology>
    </subcellularLocation>
</comment>
<comment type="function">
    <text evidence="16">Core subunit of the mitochondrial membrane respiratory chain NADH dehydrogenase (Complex I) which catalyzes electron transfer from NADH through the respiratory chain, using ubiquinone as an electron acceptor. Essential for the catalytic activity and assembly of complex I.</text>
</comment>
<dbReference type="GeneID" id="9830193"/>
<dbReference type="RefSeq" id="YP_003934437.1">
    <property type="nucleotide sequence ID" value="NC_014588.1"/>
</dbReference>
<dbReference type="GO" id="GO:0048039">
    <property type="term" value="F:ubiquinone binding"/>
    <property type="evidence" value="ECO:0007669"/>
    <property type="project" value="TreeGrafter"/>
</dbReference>
<feature type="transmembrane region" description="Helical" evidence="16">
    <location>
        <begin position="20"/>
        <end position="40"/>
    </location>
</feature>
<feature type="transmembrane region" description="Helical" evidence="16">
    <location>
        <begin position="145"/>
        <end position="165"/>
    </location>
</feature>
<dbReference type="CTD" id="4538"/>
<accession>E2FLV4</accession>
<evidence type="ECO:0000256" key="9">
    <source>
        <dbReference type="ARBA" id="ARBA00022982"/>
    </source>
</evidence>
<proteinExistence type="inferred from homology"/>
<organism evidence="19">
    <name type="scientific">Thylacodes squamigerus</name>
    <dbReference type="NCBI Taxonomy" id="766170"/>
    <lineage>
        <taxon>Eukaryota</taxon>
        <taxon>Metazoa</taxon>
        <taxon>Spiralia</taxon>
        <taxon>Lophotrochozoa</taxon>
        <taxon>Mollusca</taxon>
        <taxon>Gastropoda</taxon>
        <taxon>Caenogastropoda</taxon>
        <taxon>Littorinimorpha</taxon>
        <taxon>Vermetoidea</taxon>
        <taxon>Vermetidae</taxon>
        <taxon>Thylacodes</taxon>
    </lineage>
</organism>
<evidence type="ECO:0000256" key="15">
    <source>
        <dbReference type="ARBA" id="ARBA00049551"/>
    </source>
</evidence>
<feature type="transmembrane region" description="Helical" evidence="16">
    <location>
        <begin position="305"/>
        <end position="326"/>
    </location>
</feature>
<protein>
    <recommendedName>
        <fullName evidence="4 16">NADH-ubiquinone oxidoreductase chain 4</fullName>
        <ecNumber evidence="3 16">7.1.1.2</ecNumber>
    </recommendedName>
</protein>
<keyword evidence="10 16" id="KW-1133">Transmembrane helix</keyword>
<dbReference type="GO" id="GO:0015990">
    <property type="term" value="P:electron transport coupled proton transport"/>
    <property type="evidence" value="ECO:0007669"/>
    <property type="project" value="TreeGrafter"/>
</dbReference>
<evidence type="ECO:0000259" key="17">
    <source>
        <dbReference type="Pfam" id="PF00361"/>
    </source>
</evidence>
<dbReference type="InterPro" id="IPR003918">
    <property type="entry name" value="NADH_UbQ_OxRdtase"/>
</dbReference>
<gene>
    <name evidence="19" type="primary">ND4</name>
</gene>
<evidence type="ECO:0000256" key="7">
    <source>
        <dbReference type="ARBA" id="ARBA00022692"/>
    </source>
</evidence>
<dbReference type="PANTHER" id="PTHR43507">
    <property type="entry name" value="NADH-UBIQUINONE OXIDOREDUCTASE CHAIN 4"/>
    <property type="match status" value="1"/>
</dbReference>
<evidence type="ECO:0000256" key="10">
    <source>
        <dbReference type="ARBA" id="ARBA00022989"/>
    </source>
</evidence>
<feature type="transmembrane region" description="Helical" evidence="16">
    <location>
        <begin position="386"/>
        <end position="407"/>
    </location>
</feature>
<evidence type="ECO:0000256" key="14">
    <source>
        <dbReference type="ARBA" id="ARBA00023136"/>
    </source>
</evidence>
<feature type="transmembrane region" description="Helical" evidence="16">
    <location>
        <begin position="185"/>
        <end position="212"/>
    </location>
</feature>
<dbReference type="GO" id="GO:0003954">
    <property type="term" value="F:NADH dehydrogenase activity"/>
    <property type="evidence" value="ECO:0007669"/>
    <property type="project" value="TreeGrafter"/>
</dbReference>
<feature type="domain" description="NADH:quinone oxidoreductase/Mrp antiporter transmembrane" evidence="17">
    <location>
        <begin position="109"/>
        <end position="395"/>
    </location>
</feature>
<evidence type="ECO:0000256" key="2">
    <source>
        <dbReference type="ARBA" id="ARBA00009025"/>
    </source>
</evidence>
<keyword evidence="6 16" id="KW-0679">Respiratory chain</keyword>
<dbReference type="EMBL" id="HM174255">
    <property type="protein sequence ID" value="ADI79420.1"/>
    <property type="molecule type" value="Genomic_DNA"/>
</dbReference>
<dbReference type="Pfam" id="PF01059">
    <property type="entry name" value="Oxidored_q5_N"/>
    <property type="match status" value="1"/>
</dbReference>
<reference evidence="19" key="1">
    <citation type="journal article" date="2010" name="BMC Genomics">
        <title>Sessile snails, dynamic genomes: gene rearrangements within the mitochondrial genome of a family of caenogastropod molluscs.</title>
        <authorList>
            <person name="Rawlings T.A."/>
            <person name="MacInnis M.J."/>
            <person name="Bieler R."/>
            <person name="Boore J.L."/>
            <person name="Collins T.M."/>
        </authorList>
    </citation>
    <scope>NUCLEOTIDE SEQUENCE</scope>
    <source>
        <tissue evidence="19">Foot tissue</tissue>
    </source>
</reference>
<keyword evidence="12 16" id="KW-0830">Ubiquinone</keyword>
<dbReference type="GO" id="GO:0008137">
    <property type="term" value="F:NADH dehydrogenase (ubiquinone) activity"/>
    <property type="evidence" value="ECO:0007669"/>
    <property type="project" value="UniProtKB-UniRule"/>
</dbReference>
<feature type="transmembrane region" description="Helical" evidence="16">
    <location>
        <begin position="60"/>
        <end position="77"/>
    </location>
</feature>
<evidence type="ECO:0000259" key="18">
    <source>
        <dbReference type="Pfam" id="PF01059"/>
    </source>
</evidence>
<dbReference type="InterPro" id="IPR000260">
    <property type="entry name" value="NADH4_N"/>
</dbReference>
<sequence>MLGLLFSLGLSVFLVYSSMYWYSGIWGLCLVVLFSLLIIYTPSYSYDLFSSYLSGDTLSSVLVCLTVWISVLMLLASQQVQLTKNNTKVFCLTILVLCCTLLYAFLMSNVYLFYFFFEASLIPTLVLILGWGYQPERLQAGMYMMMYTLSASLPLLLVLVWMVGINKSGEIFVAHSIRDSGLSKSYLNILMSLAFFVAFMVKLPVFGMHLWLPKAHVEAPVAGSMVLAAILLKLGGFGLLRVYQYANYSYSNVVILFMVLALIGGVITSVVCFRQVDLKALIAYSSIGHMSLVLAGIFLDTSWGWFASLLLMAAHGFCSSALFALANFSYQKTSTRSLYLTKGLLLSSPVLSLAWFMFASLNMAAPPSINLVGEIFVYAAGLSSSAYYGIPIGIMSFLAALFSMYLYMQTQHGGTVAYVSPHSGLKSVSMNVLWLHWIPANFFILKVHLLYLWL</sequence>
<keyword evidence="5 16" id="KW-0813">Transport</keyword>
<feature type="transmembrane region" description="Helical" evidence="16">
    <location>
        <begin position="280"/>
        <end position="299"/>
    </location>
</feature>
<keyword evidence="8" id="KW-1278">Translocase</keyword>
<feature type="transmembrane region" description="Helical" evidence="16">
    <location>
        <begin position="428"/>
        <end position="453"/>
    </location>
</feature>
<feature type="transmembrane region" description="Helical" evidence="16">
    <location>
        <begin position="89"/>
        <end position="106"/>
    </location>
</feature>